<dbReference type="GO" id="GO:0006298">
    <property type="term" value="P:mismatch repair"/>
    <property type="evidence" value="ECO:0007669"/>
    <property type="project" value="TreeGrafter"/>
</dbReference>
<dbReference type="GO" id="GO:0000701">
    <property type="term" value="F:purine-specific mismatch base pair DNA N-glycosylase activity"/>
    <property type="evidence" value="ECO:0007669"/>
    <property type="project" value="UniProtKB-EC"/>
</dbReference>
<evidence type="ECO:0000256" key="7">
    <source>
        <dbReference type="ARBA" id="ARBA00022763"/>
    </source>
</evidence>
<keyword evidence="7 15" id="KW-0227">DNA damage</keyword>
<dbReference type="CDD" id="cd03431">
    <property type="entry name" value="NUDIX_DNA_Glycosylase_C-MutY"/>
    <property type="match status" value="1"/>
</dbReference>
<dbReference type="CDD" id="cd00056">
    <property type="entry name" value="ENDO3c"/>
    <property type="match status" value="1"/>
</dbReference>
<name>A0A410MAU3_9BACI</name>
<keyword evidence="13 15" id="KW-0326">Glycosidase</keyword>
<keyword evidence="8" id="KW-0378">Hydrolase</keyword>
<comment type="function">
    <text evidence="14">Base excision repair (BER) glycosylase that initiates repair of A:oxoG to C:G by removing the inappropriately paired adenine base from the DNA backbone, generating an abasic site product. 8-oxoguanine (oxoG) is a genotoxic DNA lesion resulting from oxidation of guanine; this residue is misread by replicative DNA polymerases, that insert adenine instead of cytosine opposite the oxidized damaged base. Shows a powerful dicrimination of A versus C, since it does not cleave cytosine in oxoG:C pairs. May also be able to remove adenine from A:G mispairs, although this activity may not be physiologically relevant.</text>
</comment>
<comment type="similarity">
    <text evidence="2 15">Belongs to the Nth/MutY family.</text>
</comment>
<dbReference type="Pfam" id="PF00633">
    <property type="entry name" value="HHH"/>
    <property type="match status" value="1"/>
</dbReference>
<evidence type="ECO:0000313" key="18">
    <source>
        <dbReference type="Proteomes" id="UP000287756"/>
    </source>
</evidence>
<dbReference type="OrthoDB" id="9802365at2"/>
<dbReference type="PANTHER" id="PTHR42944:SF1">
    <property type="entry name" value="ADENINE DNA GLYCOSYLASE"/>
    <property type="match status" value="1"/>
</dbReference>
<evidence type="ECO:0000256" key="3">
    <source>
        <dbReference type="ARBA" id="ARBA00012045"/>
    </source>
</evidence>
<dbReference type="SUPFAM" id="SSF55811">
    <property type="entry name" value="Nudix"/>
    <property type="match status" value="1"/>
</dbReference>
<accession>A0A410MAU3</accession>
<dbReference type="GO" id="GO:0046872">
    <property type="term" value="F:metal ion binding"/>
    <property type="evidence" value="ECO:0007669"/>
    <property type="project" value="UniProtKB-UniRule"/>
</dbReference>
<evidence type="ECO:0000256" key="15">
    <source>
        <dbReference type="RuleBase" id="RU365096"/>
    </source>
</evidence>
<keyword evidence="11" id="KW-0238">DNA-binding</keyword>
<evidence type="ECO:0000313" key="17">
    <source>
        <dbReference type="EMBL" id="QAS51849.1"/>
    </source>
</evidence>
<evidence type="ECO:0000256" key="2">
    <source>
        <dbReference type="ARBA" id="ARBA00008343"/>
    </source>
</evidence>
<organism evidence="17 18">
    <name type="scientific">Halobacillus litoralis</name>
    <dbReference type="NCBI Taxonomy" id="45668"/>
    <lineage>
        <taxon>Bacteria</taxon>
        <taxon>Bacillati</taxon>
        <taxon>Bacillota</taxon>
        <taxon>Bacilli</taxon>
        <taxon>Bacillales</taxon>
        <taxon>Bacillaceae</taxon>
        <taxon>Halobacillus</taxon>
    </lineage>
</organism>
<dbReference type="GO" id="GO:0032357">
    <property type="term" value="F:oxidized purine DNA binding"/>
    <property type="evidence" value="ECO:0007669"/>
    <property type="project" value="TreeGrafter"/>
</dbReference>
<sequence>MKNKERIETILEYFNAESFRDDLIRWFKEEQRLLPWRENQDPYRVWVSEIMLQQTRVDTVIPYFNYFLEKFPNPQALADAEEQEVLKAWEGLGYYSRARNLQNAVREVVEEYGGVVPDNPEELGKLKGVGPYTKGAILSIAYDTPEPAVDGNVMRVLSRILHVEDDISKQSTRKLFEGLVGFLVSRHDPSSFNQGLMELGALICTPKTPSCMLCPVQNNCRAFEQGIETELPIKSSKKKQKKSPYLLLLVQNEKGEVLIEKRPESGLLASLWQYPMVPLEDIDKETAPHWFFGEYGLKIELGEPITDIRHVFSHLIWEMGVVRATVKDGELDHDRARFINPTDMSDLPFPVSHQKAHPYISQ</sequence>
<dbReference type="PANTHER" id="PTHR42944">
    <property type="entry name" value="ADENINE DNA GLYCOSYLASE"/>
    <property type="match status" value="1"/>
</dbReference>
<comment type="catalytic activity">
    <reaction evidence="1 15">
        <text>Hydrolyzes free adenine bases from 7,8-dihydro-8-oxoguanine:adenine mismatched double-stranded DNA, leaving an apurinic site.</text>
        <dbReference type="EC" id="3.2.2.31"/>
    </reaction>
</comment>
<evidence type="ECO:0000256" key="5">
    <source>
        <dbReference type="ARBA" id="ARBA00022485"/>
    </source>
</evidence>
<dbReference type="InterPro" id="IPR023170">
    <property type="entry name" value="HhH_base_excis_C"/>
</dbReference>
<protein>
    <recommendedName>
        <fullName evidence="4 15">Adenine DNA glycosylase</fullName>
        <ecNumber evidence="3 15">3.2.2.31</ecNumber>
    </recommendedName>
</protein>
<dbReference type="GO" id="GO:0051539">
    <property type="term" value="F:4 iron, 4 sulfur cluster binding"/>
    <property type="evidence" value="ECO:0007669"/>
    <property type="project" value="UniProtKB-UniRule"/>
</dbReference>
<reference evidence="17 18" key="1">
    <citation type="submission" date="2018-01" db="EMBL/GenBank/DDBJ databases">
        <title>The whole genome sequencing and assembly of Halobacillus litoralis ERB031 strain.</title>
        <authorList>
            <person name="Lee S.-J."/>
            <person name="Park M.-K."/>
            <person name="Kim J.-Y."/>
            <person name="Lee Y.-J."/>
            <person name="Yi H."/>
            <person name="Bahn Y.-S."/>
            <person name="Kim J.F."/>
            <person name="Lee D.-W."/>
        </authorList>
    </citation>
    <scope>NUCLEOTIDE SEQUENCE [LARGE SCALE GENOMIC DNA]</scope>
    <source>
        <strain evidence="17 18">ERB 031</strain>
    </source>
</reference>
<dbReference type="SMART" id="SM00478">
    <property type="entry name" value="ENDO3c"/>
    <property type="match status" value="1"/>
</dbReference>
<dbReference type="KEGG" id="hli:HLI_06260"/>
<evidence type="ECO:0000256" key="13">
    <source>
        <dbReference type="ARBA" id="ARBA00023295"/>
    </source>
</evidence>
<evidence type="ECO:0000256" key="8">
    <source>
        <dbReference type="ARBA" id="ARBA00022801"/>
    </source>
</evidence>
<dbReference type="RefSeq" id="WP_128523937.1">
    <property type="nucleotide sequence ID" value="NZ_CP026118.1"/>
</dbReference>
<dbReference type="InterPro" id="IPR000445">
    <property type="entry name" value="HhH_motif"/>
</dbReference>
<dbReference type="InterPro" id="IPR003265">
    <property type="entry name" value="HhH-GPD_domain"/>
</dbReference>
<keyword evidence="9 15" id="KW-0408">Iron</keyword>
<dbReference type="InterPro" id="IPR005760">
    <property type="entry name" value="A/G_AdeGlyc_MutY"/>
</dbReference>
<dbReference type="EC" id="3.2.2.31" evidence="3 15"/>
<evidence type="ECO:0000256" key="14">
    <source>
        <dbReference type="ARBA" id="ARBA00058550"/>
    </source>
</evidence>
<evidence type="ECO:0000256" key="10">
    <source>
        <dbReference type="ARBA" id="ARBA00023014"/>
    </source>
</evidence>
<dbReference type="Pfam" id="PF14815">
    <property type="entry name" value="NUDIX_4"/>
    <property type="match status" value="1"/>
</dbReference>
<dbReference type="FunFam" id="1.10.340.30:FF:000010">
    <property type="entry name" value="Adenine DNA glycosylase"/>
    <property type="match status" value="1"/>
</dbReference>
<dbReference type="EMBL" id="CP026118">
    <property type="protein sequence ID" value="QAS51849.1"/>
    <property type="molecule type" value="Genomic_DNA"/>
</dbReference>
<dbReference type="AlphaFoldDB" id="A0A410MAU3"/>
<dbReference type="InterPro" id="IPR015797">
    <property type="entry name" value="NUDIX_hydrolase-like_dom_sf"/>
</dbReference>
<dbReference type="FunFam" id="1.10.1670.10:FF:000002">
    <property type="entry name" value="Adenine DNA glycosylase"/>
    <property type="match status" value="1"/>
</dbReference>
<dbReference type="InterPro" id="IPR011257">
    <property type="entry name" value="DNA_glycosylase"/>
</dbReference>
<dbReference type="InterPro" id="IPR029119">
    <property type="entry name" value="MutY_C"/>
</dbReference>
<comment type="function">
    <text evidence="15">Adenine glycosylase active on G-A mispairs.</text>
</comment>
<keyword evidence="6" id="KW-0479">Metal-binding</keyword>
<dbReference type="Proteomes" id="UP000287756">
    <property type="component" value="Chromosome"/>
</dbReference>
<evidence type="ECO:0000256" key="4">
    <source>
        <dbReference type="ARBA" id="ARBA00022023"/>
    </source>
</evidence>
<dbReference type="Gene3D" id="1.10.1670.10">
    <property type="entry name" value="Helix-hairpin-Helix base-excision DNA repair enzymes (C-terminal)"/>
    <property type="match status" value="1"/>
</dbReference>
<dbReference type="GO" id="GO:0006284">
    <property type="term" value="P:base-excision repair"/>
    <property type="evidence" value="ECO:0007669"/>
    <property type="project" value="UniProtKB-UniRule"/>
</dbReference>
<keyword evidence="5" id="KW-0004">4Fe-4S</keyword>
<evidence type="ECO:0000259" key="16">
    <source>
        <dbReference type="SMART" id="SM00478"/>
    </source>
</evidence>
<keyword evidence="10" id="KW-0411">Iron-sulfur</keyword>
<dbReference type="GO" id="GO:0034039">
    <property type="term" value="F:8-oxo-7,8-dihydroguanine DNA N-glycosylase activity"/>
    <property type="evidence" value="ECO:0007669"/>
    <property type="project" value="TreeGrafter"/>
</dbReference>
<comment type="cofactor">
    <cofactor evidence="15">
        <name>[4Fe-4S] cluster</name>
        <dbReference type="ChEBI" id="CHEBI:49883"/>
    </cofactor>
    <text evidence="15">Binds 1 [4Fe-4S] cluster.</text>
</comment>
<evidence type="ECO:0000256" key="1">
    <source>
        <dbReference type="ARBA" id="ARBA00000843"/>
    </source>
</evidence>
<dbReference type="Gene3D" id="3.90.79.10">
    <property type="entry name" value="Nucleoside Triphosphate Pyrophosphohydrolase"/>
    <property type="match status" value="1"/>
</dbReference>
<gene>
    <name evidence="17" type="primary">mutY</name>
    <name evidence="17" type="ORF">HLI_06260</name>
</gene>
<dbReference type="InterPro" id="IPR044298">
    <property type="entry name" value="MIG/MutY"/>
</dbReference>
<feature type="domain" description="HhH-GPD" evidence="16">
    <location>
        <begin position="51"/>
        <end position="202"/>
    </location>
</feature>
<evidence type="ECO:0000256" key="6">
    <source>
        <dbReference type="ARBA" id="ARBA00022723"/>
    </source>
</evidence>
<dbReference type="NCBIfam" id="TIGR01084">
    <property type="entry name" value="mutY"/>
    <property type="match status" value="1"/>
</dbReference>
<keyword evidence="12" id="KW-0234">DNA repair</keyword>
<dbReference type="SUPFAM" id="SSF48150">
    <property type="entry name" value="DNA-glycosylase"/>
    <property type="match status" value="1"/>
</dbReference>
<dbReference type="Pfam" id="PF00730">
    <property type="entry name" value="HhH-GPD"/>
    <property type="match status" value="1"/>
</dbReference>
<dbReference type="GO" id="GO:0035485">
    <property type="term" value="F:adenine/guanine mispair binding"/>
    <property type="evidence" value="ECO:0007669"/>
    <property type="project" value="TreeGrafter"/>
</dbReference>
<evidence type="ECO:0000256" key="12">
    <source>
        <dbReference type="ARBA" id="ARBA00023204"/>
    </source>
</evidence>
<proteinExistence type="inferred from homology"/>
<dbReference type="Gene3D" id="1.10.340.30">
    <property type="entry name" value="Hypothetical protein, domain 2"/>
    <property type="match status" value="1"/>
</dbReference>
<evidence type="ECO:0000256" key="9">
    <source>
        <dbReference type="ARBA" id="ARBA00023004"/>
    </source>
</evidence>
<evidence type="ECO:0000256" key="11">
    <source>
        <dbReference type="ARBA" id="ARBA00023125"/>
    </source>
</evidence>